<sequence length="310" mass="35003">MAENCRDAPITASYPFDGADSTSDLSFVSSDRVTFFVHKVILAYASQFFKDMFTLPQVNLESSISMAEDSKTIDKILRFCYPVDVPAFDSLTELSHVVIVMVKKFLMDDVTKKARVQLLSYVEHEPLRVFAIAYTLQWTSEANDAANVALGSAAFYEDVEVPELDFVPGTVLYRLFQTYDKRRWSLNYSTDPEAYVSDLQGVFSGRCDTHDVPSHQWPGEVNKMWFIDYCKTLEGALRDAGSSYGTLDLCEPRARAYALQIVLDCRNCRDCSHGNDLVFDKVLRRLMSDLNDSVRILIFAATKMLTGLTA</sequence>
<gene>
    <name evidence="2" type="ORF">ARMOST_11274</name>
</gene>
<dbReference type="PROSITE" id="PS50097">
    <property type="entry name" value="BTB"/>
    <property type="match status" value="1"/>
</dbReference>
<dbReference type="CDD" id="cd18186">
    <property type="entry name" value="BTB_POZ_ZBTB_KLHL-like"/>
    <property type="match status" value="1"/>
</dbReference>
<dbReference type="EMBL" id="FUEG01000008">
    <property type="protein sequence ID" value="SJL07917.1"/>
    <property type="molecule type" value="Genomic_DNA"/>
</dbReference>
<name>A0A284RGP5_ARMOS</name>
<reference evidence="3" key="1">
    <citation type="journal article" date="2017" name="Nat. Ecol. Evol.">
        <title>Genome expansion and lineage-specific genetic innovations in the forest pathogenic fungi Armillaria.</title>
        <authorList>
            <person name="Sipos G."/>
            <person name="Prasanna A.N."/>
            <person name="Walter M.C."/>
            <person name="O'Connor E."/>
            <person name="Balint B."/>
            <person name="Krizsan K."/>
            <person name="Kiss B."/>
            <person name="Hess J."/>
            <person name="Varga T."/>
            <person name="Slot J."/>
            <person name="Riley R."/>
            <person name="Boka B."/>
            <person name="Rigling D."/>
            <person name="Barry K."/>
            <person name="Lee J."/>
            <person name="Mihaltcheva S."/>
            <person name="LaButti K."/>
            <person name="Lipzen A."/>
            <person name="Waldron R."/>
            <person name="Moloney N.M."/>
            <person name="Sperisen C."/>
            <person name="Kredics L."/>
            <person name="Vagvoelgyi C."/>
            <person name="Patrignani A."/>
            <person name="Fitzpatrick D."/>
            <person name="Nagy I."/>
            <person name="Doyle S."/>
            <person name="Anderson J.B."/>
            <person name="Grigoriev I.V."/>
            <person name="Gueldener U."/>
            <person name="Muensterkoetter M."/>
            <person name="Nagy L.G."/>
        </authorList>
    </citation>
    <scope>NUCLEOTIDE SEQUENCE [LARGE SCALE GENOMIC DNA]</scope>
    <source>
        <strain evidence="3">C18/9</strain>
    </source>
</reference>
<dbReference type="AlphaFoldDB" id="A0A284RGP5"/>
<accession>A0A284RGP5</accession>
<dbReference type="Pfam" id="PF00651">
    <property type="entry name" value="BTB"/>
    <property type="match status" value="1"/>
</dbReference>
<protein>
    <recommendedName>
        <fullName evidence="1">BTB domain-containing protein</fullName>
    </recommendedName>
</protein>
<dbReference type="STRING" id="47428.A0A284RGP5"/>
<dbReference type="InterPro" id="IPR011333">
    <property type="entry name" value="SKP1/BTB/POZ_sf"/>
</dbReference>
<dbReference type="OrthoDB" id="3164835at2759"/>
<dbReference type="Proteomes" id="UP000219338">
    <property type="component" value="Unassembled WGS sequence"/>
</dbReference>
<organism evidence="2 3">
    <name type="scientific">Armillaria ostoyae</name>
    <name type="common">Armillaria root rot fungus</name>
    <dbReference type="NCBI Taxonomy" id="47428"/>
    <lineage>
        <taxon>Eukaryota</taxon>
        <taxon>Fungi</taxon>
        <taxon>Dikarya</taxon>
        <taxon>Basidiomycota</taxon>
        <taxon>Agaricomycotina</taxon>
        <taxon>Agaricomycetes</taxon>
        <taxon>Agaricomycetidae</taxon>
        <taxon>Agaricales</taxon>
        <taxon>Marasmiineae</taxon>
        <taxon>Physalacriaceae</taxon>
        <taxon>Armillaria</taxon>
    </lineage>
</organism>
<dbReference type="SUPFAM" id="SSF54695">
    <property type="entry name" value="POZ domain"/>
    <property type="match status" value="1"/>
</dbReference>
<dbReference type="InterPro" id="IPR000210">
    <property type="entry name" value="BTB/POZ_dom"/>
</dbReference>
<evidence type="ECO:0000313" key="2">
    <source>
        <dbReference type="EMBL" id="SJL07917.1"/>
    </source>
</evidence>
<evidence type="ECO:0000259" key="1">
    <source>
        <dbReference type="PROSITE" id="PS50097"/>
    </source>
</evidence>
<proteinExistence type="predicted"/>
<evidence type="ECO:0000313" key="3">
    <source>
        <dbReference type="Proteomes" id="UP000219338"/>
    </source>
</evidence>
<keyword evidence="3" id="KW-1185">Reference proteome</keyword>
<feature type="domain" description="BTB" evidence="1">
    <location>
        <begin position="23"/>
        <end position="89"/>
    </location>
</feature>
<dbReference type="SMART" id="SM00225">
    <property type="entry name" value="BTB"/>
    <property type="match status" value="1"/>
</dbReference>
<dbReference type="Gene3D" id="3.30.710.10">
    <property type="entry name" value="Potassium Channel Kv1.1, Chain A"/>
    <property type="match status" value="1"/>
</dbReference>